<accession>A0A5N3WDP1</accession>
<evidence type="ECO:0000313" key="2">
    <source>
        <dbReference type="Proteomes" id="UP000326458"/>
    </source>
</evidence>
<proteinExistence type="predicted"/>
<dbReference type="AlphaFoldDB" id="A0A5N3WDP1"/>
<comment type="caution">
    <text evidence="1">The sequence shown here is derived from an EMBL/GenBank/DDBJ whole genome shotgun (WGS) entry which is preliminary data.</text>
</comment>
<name>A0A5N3WDP1_MUNMU</name>
<gene>
    <name evidence="1" type="ORF">FD754_004008</name>
</gene>
<reference evidence="1 2" key="1">
    <citation type="submission" date="2019-06" db="EMBL/GenBank/DDBJ databases">
        <title>Discovery of a novel chromosome fission-fusion reversal in muntjac.</title>
        <authorList>
            <person name="Mudd A.B."/>
            <person name="Bredeson J.V."/>
            <person name="Baum R."/>
            <person name="Hockemeyer D."/>
            <person name="Rokhsar D.S."/>
        </authorList>
    </citation>
    <scope>NUCLEOTIDE SEQUENCE [LARGE SCALE GENOMIC DNA]</scope>
    <source>
        <strain evidence="1">UTSW_UCB_Mm</strain>
        <tissue evidence="1">Fibroblast cell line</tissue>
    </source>
</reference>
<protein>
    <submittedName>
        <fullName evidence="1">Uncharacterized protein</fullName>
    </submittedName>
</protein>
<dbReference type="Proteomes" id="UP000326458">
    <property type="component" value="Unassembled WGS sequence"/>
</dbReference>
<keyword evidence="2" id="KW-1185">Reference proteome</keyword>
<dbReference type="EMBL" id="VCEA01000001">
    <property type="protein sequence ID" value="KAB0359852.1"/>
    <property type="molecule type" value="Genomic_DNA"/>
</dbReference>
<evidence type="ECO:0000313" key="1">
    <source>
        <dbReference type="EMBL" id="KAB0359852.1"/>
    </source>
</evidence>
<feature type="non-terminal residue" evidence="1">
    <location>
        <position position="1"/>
    </location>
</feature>
<organism evidence="1 2">
    <name type="scientific">Muntiacus muntjak</name>
    <name type="common">Barking deer</name>
    <name type="synonym">Indian muntjac</name>
    <dbReference type="NCBI Taxonomy" id="9888"/>
    <lineage>
        <taxon>Eukaryota</taxon>
        <taxon>Metazoa</taxon>
        <taxon>Chordata</taxon>
        <taxon>Craniata</taxon>
        <taxon>Vertebrata</taxon>
        <taxon>Euteleostomi</taxon>
        <taxon>Mammalia</taxon>
        <taxon>Eutheria</taxon>
        <taxon>Laurasiatheria</taxon>
        <taxon>Artiodactyla</taxon>
        <taxon>Ruminantia</taxon>
        <taxon>Pecora</taxon>
        <taxon>Cervidae</taxon>
        <taxon>Muntiacinae</taxon>
        <taxon>Muntiacus</taxon>
    </lineage>
</organism>
<sequence length="110" mass="11456">GAAEDPQTALALNLDPALTKKSDTEGARMLFPESELSIRIGRAGLLSGKLPAADRGQSQTGETGARAGGVAGTCQLLRPVFARRPPRCRPGLSRHLAARLPSTLVLQTTA</sequence>